<evidence type="ECO:0000313" key="2">
    <source>
        <dbReference type="EMBL" id="RDE05175.1"/>
    </source>
</evidence>
<keyword evidence="1" id="KW-0812">Transmembrane</keyword>
<keyword evidence="3" id="KW-1185">Reference proteome</keyword>
<feature type="transmembrane region" description="Helical" evidence="1">
    <location>
        <begin position="99"/>
        <end position="130"/>
    </location>
</feature>
<reference evidence="2 3" key="1">
    <citation type="submission" date="2018-07" db="EMBL/GenBank/DDBJ databases">
        <title>a novel species of Sphingomonas isolated from the rhizosphere soil of Araceae plant.</title>
        <authorList>
            <person name="Zhiyong W."/>
            <person name="Qinglan Z."/>
            <person name="Zhiwei F."/>
            <person name="Ding X."/>
            <person name="Gejiao W."/>
            <person name="Shixue Z."/>
        </authorList>
    </citation>
    <scope>NUCLEOTIDE SEQUENCE [LARGE SCALE GENOMIC DNA]</scope>
    <source>
        <strain evidence="2 3">WZY 27</strain>
    </source>
</reference>
<comment type="caution">
    <text evidence="2">The sequence shown here is derived from an EMBL/GenBank/DDBJ whole genome shotgun (WGS) entry which is preliminary data.</text>
</comment>
<feature type="transmembrane region" description="Helical" evidence="1">
    <location>
        <begin position="167"/>
        <end position="186"/>
    </location>
</feature>
<name>A0A369VU48_9SPHN</name>
<accession>A0A369VU48</accession>
<dbReference type="RefSeq" id="WP_114687246.1">
    <property type="nucleotide sequence ID" value="NZ_QQNB01000002.1"/>
</dbReference>
<gene>
    <name evidence="2" type="ORF">DVW87_07815</name>
</gene>
<organism evidence="2 3">
    <name type="scientific">Sphingomonas aracearum</name>
    <dbReference type="NCBI Taxonomy" id="2283317"/>
    <lineage>
        <taxon>Bacteria</taxon>
        <taxon>Pseudomonadati</taxon>
        <taxon>Pseudomonadota</taxon>
        <taxon>Alphaproteobacteria</taxon>
        <taxon>Sphingomonadales</taxon>
        <taxon>Sphingomonadaceae</taxon>
        <taxon>Sphingomonas</taxon>
    </lineage>
</organism>
<feature type="transmembrane region" description="Helical" evidence="1">
    <location>
        <begin position="142"/>
        <end position="161"/>
    </location>
</feature>
<proteinExistence type="predicted"/>
<feature type="transmembrane region" description="Helical" evidence="1">
    <location>
        <begin position="66"/>
        <end position="87"/>
    </location>
</feature>
<dbReference type="Proteomes" id="UP000253918">
    <property type="component" value="Unassembled WGS sequence"/>
</dbReference>
<keyword evidence="1" id="KW-0472">Membrane</keyword>
<evidence type="ECO:0000313" key="3">
    <source>
        <dbReference type="Proteomes" id="UP000253918"/>
    </source>
</evidence>
<protein>
    <submittedName>
        <fullName evidence="2">Uncharacterized protein</fullName>
    </submittedName>
</protein>
<evidence type="ECO:0000256" key="1">
    <source>
        <dbReference type="SAM" id="Phobius"/>
    </source>
</evidence>
<sequence>MTIDAQMPSLAERQRADLYRQCPSAFWLAPEADWLPDSDGPMLPAVPDIDNAPAPKIVVHAFRHMLLALTAAGPIFFAAAMACEGLAAHGTTGSAVAGLAGAVLLSAIVVPFGAVLALLPVLLGTVVMGFASERWERARHPLAWSVTGGAMGVAIAGLFDAGASPTIALLITGLACAAVVRSGVWFEEIVAVPAE</sequence>
<dbReference type="EMBL" id="QQNB01000002">
    <property type="protein sequence ID" value="RDE05175.1"/>
    <property type="molecule type" value="Genomic_DNA"/>
</dbReference>
<dbReference type="AlphaFoldDB" id="A0A369VU48"/>
<keyword evidence="1" id="KW-1133">Transmembrane helix</keyword>